<keyword evidence="7 8" id="KW-0472">Membrane</keyword>
<keyword evidence="4 8" id="KW-0808">Transferase</keyword>
<organism evidence="9 10">
    <name type="scientific">Carnegiea gigantea</name>
    <dbReference type="NCBI Taxonomy" id="171969"/>
    <lineage>
        <taxon>Eukaryota</taxon>
        <taxon>Viridiplantae</taxon>
        <taxon>Streptophyta</taxon>
        <taxon>Embryophyta</taxon>
        <taxon>Tracheophyta</taxon>
        <taxon>Spermatophyta</taxon>
        <taxon>Magnoliopsida</taxon>
        <taxon>eudicotyledons</taxon>
        <taxon>Gunneridae</taxon>
        <taxon>Pentapetalae</taxon>
        <taxon>Caryophyllales</taxon>
        <taxon>Cactineae</taxon>
        <taxon>Cactaceae</taxon>
        <taxon>Cactoideae</taxon>
        <taxon>Echinocereeae</taxon>
        <taxon>Carnegiea</taxon>
    </lineage>
</organism>
<keyword evidence="10" id="KW-1185">Reference proteome</keyword>
<evidence type="ECO:0000256" key="3">
    <source>
        <dbReference type="ARBA" id="ARBA00022676"/>
    </source>
</evidence>
<dbReference type="PANTHER" id="PTHR21461">
    <property type="entry name" value="GLYCOSYLTRANSFERASE FAMILY 92 PROTEIN"/>
    <property type="match status" value="1"/>
</dbReference>
<accession>A0A9Q1KAQ2</accession>
<reference evidence="9" key="1">
    <citation type="submission" date="2022-04" db="EMBL/GenBank/DDBJ databases">
        <title>Carnegiea gigantea Genome sequencing and assembly v2.</title>
        <authorList>
            <person name="Copetti D."/>
            <person name="Sanderson M.J."/>
            <person name="Burquez A."/>
            <person name="Wojciechowski M.F."/>
        </authorList>
    </citation>
    <scope>NUCLEOTIDE SEQUENCE</scope>
    <source>
        <strain evidence="9">SGP5-SGP5p</strain>
        <tissue evidence="9">Aerial part</tissue>
    </source>
</reference>
<protein>
    <recommendedName>
        <fullName evidence="8">Glycosyltransferase family 92 protein</fullName>
        <ecNumber evidence="8">2.4.1.-</ecNumber>
    </recommendedName>
</protein>
<keyword evidence="5 8" id="KW-0812">Transmembrane</keyword>
<comment type="similarity">
    <text evidence="2 8">Belongs to the glycosyltransferase 92 family.</text>
</comment>
<feature type="transmembrane region" description="Helical" evidence="8">
    <location>
        <begin position="21"/>
        <end position="39"/>
    </location>
</feature>
<evidence type="ECO:0000256" key="8">
    <source>
        <dbReference type="RuleBase" id="RU366017"/>
    </source>
</evidence>
<dbReference type="Proteomes" id="UP001153076">
    <property type="component" value="Unassembled WGS sequence"/>
</dbReference>
<gene>
    <name evidence="9" type="ORF">Cgig2_006997</name>
</gene>
<evidence type="ECO:0000313" key="9">
    <source>
        <dbReference type="EMBL" id="KAJ8439480.1"/>
    </source>
</evidence>
<dbReference type="Pfam" id="PF01697">
    <property type="entry name" value="Glyco_transf_92"/>
    <property type="match status" value="1"/>
</dbReference>
<dbReference type="InterPro" id="IPR008166">
    <property type="entry name" value="Glyco_transf_92"/>
</dbReference>
<name>A0A9Q1KAQ2_9CARY</name>
<keyword evidence="3 8" id="KW-0328">Glycosyltransferase</keyword>
<evidence type="ECO:0000256" key="1">
    <source>
        <dbReference type="ARBA" id="ARBA00004167"/>
    </source>
</evidence>
<dbReference type="GO" id="GO:0016020">
    <property type="term" value="C:membrane"/>
    <property type="evidence" value="ECO:0007669"/>
    <property type="project" value="UniProtKB-SubCell"/>
</dbReference>
<proteinExistence type="inferred from homology"/>
<comment type="subcellular location">
    <subcellularLocation>
        <location evidence="1">Membrane</location>
        <topology evidence="1">Single-pass membrane protein</topology>
    </subcellularLocation>
</comment>
<evidence type="ECO:0000256" key="5">
    <source>
        <dbReference type="ARBA" id="ARBA00022692"/>
    </source>
</evidence>
<dbReference type="GO" id="GO:0016757">
    <property type="term" value="F:glycosyltransferase activity"/>
    <property type="evidence" value="ECO:0007669"/>
    <property type="project" value="UniProtKB-UniRule"/>
</dbReference>
<dbReference type="GO" id="GO:0005737">
    <property type="term" value="C:cytoplasm"/>
    <property type="evidence" value="ECO:0007669"/>
    <property type="project" value="TreeGrafter"/>
</dbReference>
<dbReference type="OrthoDB" id="2526284at2759"/>
<comment type="caution">
    <text evidence="9">The sequence shown here is derived from an EMBL/GenBank/DDBJ whole genome shotgun (WGS) entry which is preliminary data.</text>
</comment>
<evidence type="ECO:0000256" key="2">
    <source>
        <dbReference type="ARBA" id="ARBA00007647"/>
    </source>
</evidence>
<dbReference type="EMBL" id="JAKOGI010000217">
    <property type="protein sequence ID" value="KAJ8439480.1"/>
    <property type="molecule type" value="Genomic_DNA"/>
</dbReference>
<evidence type="ECO:0000256" key="7">
    <source>
        <dbReference type="ARBA" id="ARBA00023136"/>
    </source>
</evidence>
<sequence length="644" mass="73412">MDIRKKKRVLRPSLSFAQHHFSLKSFVICCSFVLFLLLLSRDFGGGSGSFRPTRVIMANLSVFSSSSNSINNSIQERLAAQHSSANGPPTNTHSNGYFRMESRVLFADHVLVILSANGQSPSNLLQLGGKIDCVYQRWDDGEAERREKKEETLTRPMLSTDEYGETGTRWIVRCPYPPANYSAGVGLRAHLDDVGASDWELSARENQTVESWDMVAYEATWDREETAVVFVKGFNLRSDKESFPNPFTCRFEIENKTAGLTLTSKAITASQEIIRCPLPQVLKTNLRNNESIQVSVERRGEEIPTIAKLSPMTSNGNKSGYKYELCACTMVWNQAAFIREWIMYHAWLGVQRWFLYDNNSEDGLKDVINELNSANYNVTRHVWPWVKAQEAGFSHCVLKARNECSWVAFFDVDEFYYFQSPKGRNVGLNLGYPGPNSLQALLRNVLSSSPSVGEVRTDCYSYGPSGLKESPPKGVTIGYTCRIRSPERHKSIVRPDAVSDSLLNQVHHFRLKKEFKKKNLLPSIAVINHYKYQVWDVFKAKFHRRVSTYVADWQEKQNENSRDRAPGLGTEAIEPPDWQQRFCEVWDTKLRDFILANLTDPTTGLLPWERSGVCVSFYPIVQTKARDMWSSHEKQKKSQKKPMA</sequence>
<evidence type="ECO:0000256" key="6">
    <source>
        <dbReference type="ARBA" id="ARBA00022989"/>
    </source>
</evidence>
<evidence type="ECO:0000313" key="10">
    <source>
        <dbReference type="Proteomes" id="UP001153076"/>
    </source>
</evidence>
<keyword evidence="6 8" id="KW-1133">Transmembrane helix</keyword>
<dbReference type="PANTHER" id="PTHR21461:SF16">
    <property type="entry name" value="GLYCOSYLTRANSFERASE FAMILY 92 PROTEIN RCOM_0530710"/>
    <property type="match status" value="1"/>
</dbReference>
<evidence type="ECO:0000256" key="4">
    <source>
        <dbReference type="ARBA" id="ARBA00022679"/>
    </source>
</evidence>
<dbReference type="AlphaFoldDB" id="A0A9Q1KAQ2"/>
<dbReference type="EC" id="2.4.1.-" evidence="8"/>